<name>A0A9N8Z824_9GLOM</name>
<feature type="compositionally biased region" description="Polar residues" evidence="1">
    <location>
        <begin position="28"/>
        <end position="38"/>
    </location>
</feature>
<evidence type="ECO:0000313" key="3">
    <source>
        <dbReference type="Proteomes" id="UP000789405"/>
    </source>
</evidence>
<proteinExistence type="predicted"/>
<evidence type="ECO:0000256" key="1">
    <source>
        <dbReference type="SAM" id="MobiDB-lite"/>
    </source>
</evidence>
<organism evidence="2 3">
    <name type="scientific">Dentiscutata erythropus</name>
    <dbReference type="NCBI Taxonomy" id="1348616"/>
    <lineage>
        <taxon>Eukaryota</taxon>
        <taxon>Fungi</taxon>
        <taxon>Fungi incertae sedis</taxon>
        <taxon>Mucoromycota</taxon>
        <taxon>Glomeromycotina</taxon>
        <taxon>Glomeromycetes</taxon>
        <taxon>Diversisporales</taxon>
        <taxon>Gigasporaceae</taxon>
        <taxon>Dentiscutata</taxon>
    </lineage>
</organism>
<dbReference type="EMBL" id="CAJVPY010000556">
    <property type="protein sequence ID" value="CAG8480006.1"/>
    <property type="molecule type" value="Genomic_DNA"/>
</dbReference>
<protein>
    <submittedName>
        <fullName evidence="2">11099_t:CDS:1</fullName>
    </submittedName>
</protein>
<reference evidence="2" key="1">
    <citation type="submission" date="2021-06" db="EMBL/GenBank/DDBJ databases">
        <authorList>
            <person name="Kallberg Y."/>
            <person name="Tangrot J."/>
            <person name="Rosling A."/>
        </authorList>
    </citation>
    <scope>NUCLEOTIDE SEQUENCE</scope>
    <source>
        <strain evidence="2">MA453B</strain>
    </source>
</reference>
<keyword evidence="3" id="KW-1185">Reference proteome</keyword>
<feature type="compositionally biased region" description="Acidic residues" evidence="1">
    <location>
        <begin position="10"/>
        <end position="22"/>
    </location>
</feature>
<dbReference type="Proteomes" id="UP000789405">
    <property type="component" value="Unassembled WGS sequence"/>
</dbReference>
<evidence type="ECO:0000313" key="2">
    <source>
        <dbReference type="EMBL" id="CAG8480006.1"/>
    </source>
</evidence>
<dbReference type="OrthoDB" id="2387492at2759"/>
<feature type="region of interest" description="Disordered" evidence="1">
    <location>
        <begin position="1"/>
        <end position="38"/>
    </location>
</feature>
<comment type="caution">
    <text evidence="2">The sequence shown here is derived from an EMBL/GenBank/DDBJ whole genome shotgun (WGS) entry which is preliminary data.</text>
</comment>
<dbReference type="AlphaFoldDB" id="A0A9N8Z824"/>
<sequence length="571" mass="66486">MDVDMNREEEMPEEDDDGEEVETIPLRSAQSKQSTSVFPSNSKAYSKLIDAWNTHRGSENYRKILERLRSLTKRHDYETPEMWCSCICDSFRKILEDNYSSGNIILSKNGYITMYRNLIERSDRVHGLPSNYIYYVFLEILFRMNIDRRKFRIWQYKQYILQEEAKMKRLQLELASQSLSYSEKDKLALVLYDSDYCSTSYETYKQVASAFEDLYSLTEMKALVINAETWPDDANTNLHFLKCDVGQLINESTNYEKTMWERIEMELEQVNVESLGFDHPICSGVLDIKSKPFTKMPGSFCDVFKEPFQKYRLNQNDTIMNICKEFIHNEKTKINVNDKLSNVEYGRWLDNSEKLQTISRQILEALLKVWRSPKYEAYSKKGKSVNEESYVCEILAPLINIVMSDLSGNPVVWDIWGERGSLASALEIVYLETGKPNFSQDKRQRDYKKLVRFSKDSIDTTRNISKLKRIFNQSSKRQNLSIFTINIAGDVIELYTMRKESGIYKYCLIEEATIPLYMTSPSAIYPLIHALMTLRMAVACTIHKILYSSNSGDSEHSFSEMVVTVSTPKNS</sequence>
<accession>A0A9N8Z824</accession>
<gene>
    <name evidence="2" type="ORF">DERYTH_LOCUS1877</name>
</gene>